<dbReference type="OMA" id="DACTRAQ"/>
<dbReference type="Pfam" id="PF06945">
    <property type="entry name" value="DUF1289"/>
    <property type="match status" value="1"/>
</dbReference>
<dbReference type="RefSeq" id="WP_008642854.1">
    <property type="nucleotide sequence ID" value="NZ_CP026544.1"/>
</dbReference>
<dbReference type="PANTHER" id="PTHR35175:SF2">
    <property type="entry name" value="DUF1289 DOMAIN-CONTAINING PROTEIN"/>
    <property type="match status" value="1"/>
</dbReference>
<dbReference type="AlphaFoldDB" id="A0A132HB06"/>
<dbReference type="Proteomes" id="UP000253772">
    <property type="component" value="Chromosome c1"/>
</dbReference>
<dbReference type="PANTHER" id="PTHR35175">
    <property type="entry name" value="DUF1289 DOMAIN-CONTAINING PROTEIN"/>
    <property type="match status" value="1"/>
</dbReference>
<proteinExistence type="predicted"/>
<reference evidence="1 2" key="1">
    <citation type="submission" date="2019-03" db="EMBL/GenBank/DDBJ databases">
        <title>Comparative insights into the high quality Complete genome sequence of highly metal resistant Cupriavidus metallidurans strain BS1 isolated from a gold-copper mine.</title>
        <authorList>
            <person name="Mazhar H.S."/>
            <person name="Rensing C."/>
        </authorList>
    </citation>
    <scope>NUCLEOTIDE SEQUENCE [LARGE SCALE GENOMIC DNA]</scope>
    <source>
        <strain evidence="1 2">BS1</strain>
    </source>
</reference>
<dbReference type="OrthoDB" id="8911262at2"/>
<name>A0A132HB06_9BURK</name>
<protein>
    <submittedName>
        <fullName evidence="1">DUF1289 domain-containing protein</fullName>
    </submittedName>
</protein>
<evidence type="ECO:0000313" key="1">
    <source>
        <dbReference type="EMBL" id="QBP08342.1"/>
    </source>
</evidence>
<dbReference type="InterPro" id="IPR010710">
    <property type="entry name" value="DUF1289"/>
</dbReference>
<evidence type="ECO:0000313" key="2">
    <source>
        <dbReference type="Proteomes" id="UP000253772"/>
    </source>
</evidence>
<dbReference type="EMBL" id="CP037900">
    <property type="protein sequence ID" value="QBP08342.1"/>
    <property type="molecule type" value="Genomic_DNA"/>
</dbReference>
<accession>A0A132HB06</accession>
<gene>
    <name evidence="1" type="ORF">DDF84_000610</name>
</gene>
<sequence>MTAAQRRLLADLVRGAAAAQIVAPVPSPCRNVCKMDAASGYCEGCLRTIPEIAGWSKADDEERRRIWALLPARVPRLCAAGSEA</sequence>
<organism evidence="1 2">
    <name type="scientific">Cupriavidus metallidurans</name>
    <dbReference type="NCBI Taxonomy" id="119219"/>
    <lineage>
        <taxon>Bacteria</taxon>
        <taxon>Pseudomonadati</taxon>
        <taxon>Pseudomonadota</taxon>
        <taxon>Betaproteobacteria</taxon>
        <taxon>Burkholderiales</taxon>
        <taxon>Burkholderiaceae</taxon>
        <taxon>Cupriavidus</taxon>
    </lineage>
</organism>
<dbReference type="GeneID" id="60822842"/>